<dbReference type="InterPro" id="IPR029044">
    <property type="entry name" value="Nucleotide-diphossugar_trans"/>
</dbReference>
<evidence type="ECO:0000256" key="7">
    <source>
        <dbReference type="ARBA" id="ARBA00039022"/>
    </source>
</evidence>
<sequence length="253" mass="25964">MAEHTTGTPTGDTAVVIPAYDEARRITATVDAARSIVGVDLVVVVDDGSADDTAGLARAAGAVIARHGRNRGKAGAMETGAAVVAAIDLREDREHPRHLLFLDADLEGTAAAAAALVEPVRAGKAAMTIAVLPPQARAGGGHGFVVRAARDGIARASGFAATQPLSGQRCLTREAFEAALPLADGFGVETGLTIDLVRKGFAVQEVEVELHHRVTGTDFAAQRHRARQYAHVARALAARGAAGALPGAIRGRG</sequence>
<comment type="cofactor">
    <cofactor evidence="1">
        <name>Mn(2+)</name>
        <dbReference type="ChEBI" id="CHEBI:29035"/>
    </cofactor>
</comment>
<evidence type="ECO:0000313" key="12">
    <source>
        <dbReference type="EMBL" id="OPC82115.1"/>
    </source>
</evidence>
<evidence type="ECO:0000256" key="8">
    <source>
        <dbReference type="ARBA" id="ARBA00040894"/>
    </source>
</evidence>
<dbReference type="EC" id="2.4.1.266" evidence="7"/>
<evidence type="ECO:0000256" key="6">
    <source>
        <dbReference type="ARBA" id="ARBA00022842"/>
    </source>
</evidence>
<proteinExistence type="inferred from homology"/>
<comment type="cofactor">
    <cofactor evidence="2">
        <name>Mg(2+)</name>
        <dbReference type="ChEBI" id="CHEBI:18420"/>
    </cofactor>
</comment>
<evidence type="ECO:0000256" key="1">
    <source>
        <dbReference type="ARBA" id="ARBA00001936"/>
    </source>
</evidence>
<evidence type="ECO:0000256" key="3">
    <source>
        <dbReference type="ARBA" id="ARBA00006739"/>
    </source>
</evidence>
<evidence type="ECO:0000256" key="5">
    <source>
        <dbReference type="ARBA" id="ARBA00022679"/>
    </source>
</evidence>
<dbReference type="OrthoDB" id="9810303at2"/>
<comment type="catalytic activity">
    <reaction evidence="9">
        <text>(2R)-3-phosphoglycerate + UDP-alpha-D-glucose = (2R)-2-O-(alpha-D-glucopyranosyl)-3-phospho-glycerate + UDP + H(+)</text>
        <dbReference type="Rhea" id="RHEA:31319"/>
        <dbReference type="ChEBI" id="CHEBI:15378"/>
        <dbReference type="ChEBI" id="CHEBI:58223"/>
        <dbReference type="ChEBI" id="CHEBI:58272"/>
        <dbReference type="ChEBI" id="CHEBI:58885"/>
        <dbReference type="ChEBI" id="CHEBI:62600"/>
        <dbReference type="EC" id="2.4.1.266"/>
    </reaction>
    <physiologicalReaction direction="left-to-right" evidence="9">
        <dbReference type="Rhea" id="RHEA:31320"/>
    </physiologicalReaction>
</comment>
<evidence type="ECO:0000256" key="2">
    <source>
        <dbReference type="ARBA" id="ARBA00001946"/>
    </source>
</evidence>
<evidence type="ECO:0000256" key="9">
    <source>
        <dbReference type="ARBA" id="ARBA00048689"/>
    </source>
</evidence>
<protein>
    <recommendedName>
        <fullName evidence="8">Glucosyl-3-phosphoglycerate synthase</fullName>
        <ecNumber evidence="7">2.4.1.266</ecNumber>
    </recommendedName>
</protein>
<keyword evidence="6" id="KW-0460">Magnesium</keyword>
<dbReference type="InterPro" id="IPR001173">
    <property type="entry name" value="Glyco_trans_2-like"/>
</dbReference>
<comment type="caution">
    <text evidence="12">The sequence shown here is derived from an EMBL/GenBank/DDBJ whole genome shotgun (WGS) entry which is preliminary data.</text>
</comment>
<reference evidence="12 13" key="1">
    <citation type="submission" date="2017-03" db="EMBL/GenBank/DDBJ databases">
        <title>Draft genome sequence of Streptomyces scabrisporus NF3, endophyte isolated from Amphipterygium adstringens.</title>
        <authorList>
            <person name="Vazquez M."/>
            <person name="Ceapa C.D."/>
            <person name="Rodriguez Luna D."/>
            <person name="Sanchez Esquivel S."/>
        </authorList>
    </citation>
    <scope>NUCLEOTIDE SEQUENCE [LARGE SCALE GENOMIC DNA]</scope>
    <source>
        <strain evidence="12 13">NF3</strain>
    </source>
</reference>
<gene>
    <name evidence="12" type="ORF">B4N89_15230</name>
</gene>
<keyword evidence="5 12" id="KW-0808">Transferase</keyword>
<dbReference type="Gene3D" id="3.90.550.10">
    <property type="entry name" value="Spore Coat Polysaccharide Biosynthesis Protein SpsA, Chain A"/>
    <property type="match status" value="1"/>
</dbReference>
<dbReference type="InterPro" id="IPR050256">
    <property type="entry name" value="Glycosyltransferase_2"/>
</dbReference>
<dbReference type="PANTHER" id="PTHR48090">
    <property type="entry name" value="UNDECAPRENYL-PHOSPHATE 4-DEOXY-4-FORMAMIDO-L-ARABINOSE TRANSFERASE-RELATED"/>
    <property type="match status" value="1"/>
</dbReference>
<accession>A0A1T3NZG2</accession>
<name>A0A1T3NZG2_9ACTN</name>
<dbReference type="STRING" id="159449.B4N89_15230"/>
<dbReference type="PANTHER" id="PTHR48090:SF10">
    <property type="entry name" value="GLUCOSYL-3-PHOSPHOGLYCERATE SYNTHASE"/>
    <property type="match status" value="1"/>
</dbReference>
<dbReference type="Proteomes" id="UP000190037">
    <property type="component" value="Unassembled WGS sequence"/>
</dbReference>
<dbReference type="AlphaFoldDB" id="A0A1T3NZG2"/>
<organism evidence="12 13">
    <name type="scientific">Embleya scabrispora</name>
    <dbReference type="NCBI Taxonomy" id="159449"/>
    <lineage>
        <taxon>Bacteria</taxon>
        <taxon>Bacillati</taxon>
        <taxon>Actinomycetota</taxon>
        <taxon>Actinomycetes</taxon>
        <taxon>Kitasatosporales</taxon>
        <taxon>Streptomycetaceae</taxon>
        <taxon>Embleya</taxon>
    </lineage>
</organism>
<feature type="domain" description="Glycosyltransferase 2-like" evidence="11">
    <location>
        <begin position="15"/>
        <end position="131"/>
    </location>
</feature>
<dbReference type="Pfam" id="PF00535">
    <property type="entry name" value="Glycos_transf_2"/>
    <property type="match status" value="1"/>
</dbReference>
<comment type="catalytic activity">
    <reaction evidence="10">
        <text>an NDP-alpha-D-glucose + (2R)-3-phosphoglycerate = (2R)-2-O-(alpha-D-glucopyranosyl)-3-phospho-glycerate + a ribonucleoside 5'-diphosphate + H(+)</text>
        <dbReference type="Rhea" id="RHEA:47244"/>
        <dbReference type="ChEBI" id="CHEBI:15378"/>
        <dbReference type="ChEBI" id="CHEBI:57930"/>
        <dbReference type="ChEBI" id="CHEBI:58272"/>
        <dbReference type="ChEBI" id="CHEBI:62600"/>
        <dbReference type="ChEBI" id="CHEBI:76533"/>
        <dbReference type="EC" id="2.4.1.266"/>
    </reaction>
    <physiologicalReaction direction="left-to-right" evidence="10">
        <dbReference type="Rhea" id="RHEA:47245"/>
    </physiologicalReaction>
</comment>
<evidence type="ECO:0000313" key="13">
    <source>
        <dbReference type="Proteomes" id="UP000190037"/>
    </source>
</evidence>
<dbReference type="SUPFAM" id="SSF53448">
    <property type="entry name" value="Nucleotide-diphospho-sugar transferases"/>
    <property type="match status" value="1"/>
</dbReference>
<evidence type="ECO:0000256" key="10">
    <source>
        <dbReference type="ARBA" id="ARBA00048997"/>
    </source>
</evidence>
<evidence type="ECO:0000256" key="4">
    <source>
        <dbReference type="ARBA" id="ARBA00022676"/>
    </source>
</evidence>
<dbReference type="EMBL" id="MWQN01000001">
    <property type="protein sequence ID" value="OPC82115.1"/>
    <property type="molecule type" value="Genomic_DNA"/>
</dbReference>
<keyword evidence="13" id="KW-1185">Reference proteome</keyword>
<dbReference type="RefSeq" id="WP_078976385.1">
    <property type="nucleotide sequence ID" value="NZ_MWQN01000001.1"/>
</dbReference>
<evidence type="ECO:0000259" key="11">
    <source>
        <dbReference type="Pfam" id="PF00535"/>
    </source>
</evidence>
<comment type="similarity">
    <text evidence="3">Belongs to the glycosyltransferase 2 family.</text>
</comment>
<keyword evidence="4" id="KW-0328">Glycosyltransferase</keyword>
<dbReference type="GO" id="GO:0016757">
    <property type="term" value="F:glycosyltransferase activity"/>
    <property type="evidence" value="ECO:0007669"/>
    <property type="project" value="UniProtKB-KW"/>
</dbReference>